<keyword evidence="3" id="KW-1185">Reference proteome</keyword>
<sequence length="83" mass="9034">MLSDWRSRKQPRESYSADSNGREAGLWSMSARRGEHGFCDGCGGLVNPRWAQIELRAGQWRNNDGGSLKETRAVGGDGPLGGL</sequence>
<accession>A0AAW1X627</accession>
<feature type="region of interest" description="Disordered" evidence="1">
    <location>
        <begin position="1"/>
        <end position="24"/>
    </location>
</feature>
<dbReference type="EMBL" id="JBEDUW010000004">
    <property type="protein sequence ID" value="KAK9932270.1"/>
    <property type="molecule type" value="Genomic_DNA"/>
</dbReference>
<dbReference type="AlphaFoldDB" id="A0AAW1X627"/>
<protein>
    <submittedName>
        <fullName evidence="2">Uncharacterized protein</fullName>
    </submittedName>
</protein>
<name>A0AAW1X627_RUBAR</name>
<evidence type="ECO:0000313" key="2">
    <source>
        <dbReference type="EMBL" id="KAK9932270.1"/>
    </source>
</evidence>
<reference evidence="2 3" key="1">
    <citation type="journal article" date="2023" name="G3 (Bethesda)">
        <title>A chromosome-length genome assembly and annotation of blackberry (Rubus argutus, cv. 'Hillquist').</title>
        <authorList>
            <person name="Bruna T."/>
            <person name="Aryal R."/>
            <person name="Dudchenko O."/>
            <person name="Sargent D.J."/>
            <person name="Mead D."/>
            <person name="Buti M."/>
            <person name="Cavallini A."/>
            <person name="Hytonen T."/>
            <person name="Andres J."/>
            <person name="Pham M."/>
            <person name="Weisz D."/>
            <person name="Mascagni F."/>
            <person name="Usai G."/>
            <person name="Natali L."/>
            <person name="Bassil N."/>
            <person name="Fernandez G.E."/>
            <person name="Lomsadze A."/>
            <person name="Armour M."/>
            <person name="Olukolu B."/>
            <person name="Poorten T."/>
            <person name="Britton C."/>
            <person name="Davik J."/>
            <person name="Ashrafi H."/>
            <person name="Aiden E.L."/>
            <person name="Borodovsky M."/>
            <person name="Worthington M."/>
        </authorList>
    </citation>
    <scope>NUCLEOTIDE SEQUENCE [LARGE SCALE GENOMIC DNA]</scope>
    <source>
        <strain evidence="2">PI 553951</strain>
    </source>
</reference>
<evidence type="ECO:0000313" key="3">
    <source>
        <dbReference type="Proteomes" id="UP001457282"/>
    </source>
</evidence>
<feature type="region of interest" description="Disordered" evidence="1">
    <location>
        <begin position="61"/>
        <end position="83"/>
    </location>
</feature>
<comment type="caution">
    <text evidence="2">The sequence shown here is derived from an EMBL/GenBank/DDBJ whole genome shotgun (WGS) entry which is preliminary data.</text>
</comment>
<dbReference type="Proteomes" id="UP001457282">
    <property type="component" value="Unassembled WGS sequence"/>
</dbReference>
<feature type="compositionally biased region" description="Basic and acidic residues" evidence="1">
    <location>
        <begin position="1"/>
        <end position="12"/>
    </location>
</feature>
<proteinExistence type="predicted"/>
<evidence type="ECO:0000256" key="1">
    <source>
        <dbReference type="SAM" id="MobiDB-lite"/>
    </source>
</evidence>
<gene>
    <name evidence="2" type="ORF">M0R45_019516</name>
</gene>
<organism evidence="2 3">
    <name type="scientific">Rubus argutus</name>
    <name type="common">Southern blackberry</name>
    <dbReference type="NCBI Taxonomy" id="59490"/>
    <lineage>
        <taxon>Eukaryota</taxon>
        <taxon>Viridiplantae</taxon>
        <taxon>Streptophyta</taxon>
        <taxon>Embryophyta</taxon>
        <taxon>Tracheophyta</taxon>
        <taxon>Spermatophyta</taxon>
        <taxon>Magnoliopsida</taxon>
        <taxon>eudicotyledons</taxon>
        <taxon>Gunneridae</taxon>
        <taxon>Pentapetalae</taxon>
        <taxon>rosids</taxon>
        <taxon>fabids</taxon>
        <taxon>Rosales</taxon>
        <taxon>Rosaceae</taxon>
        <taxon>Rosoideae</taxon>
        <taxon>Rosoideae incertae sedis</taxon>
        <taxon>Rubus</taxon>
    </lineage>
</organism>